<comment type="caution">
    <text evidence="1">The sequence shown here is derived from an EMBL/GenBank/DDBJ whole genome shotgun (WGS) entry which is preliminary data.</text>
</comment>
<dbReference type="InterPro" id="IPR018811">
    <property type="entry name" value="MRX11"/>
</dbReference>
<evidence type="ECO:0000313" key="1">
    <source>
        <dbReference type="EMBL" id="KAG9193173.1"/>
    </source>
</evidence>
<dbReference type="Proteomes" id="UP001199106">
    <property type="component" value="Unassembled WGS sequence"/>
</dbReference>
<reference evidence="1" key="1">
    <citation type="submission" date="2021-07" db="EMBL/GenBank/DDBJ databases">
        <title>Genome Resource of American Ginseng Black Spot Pathogen Alternaria panax.</title>
        <authorList>
            <person name="Qiu C."/>
            <person name="Wang W."/>
            <person name="Liu Z."/>
        </authorList>
    </citation>
    <scope>NUCLEOTIDE SEQUENCE</scope>
    <source>
        <strain evidence="1">BNCC115425</strain>
    </source>
</reference>
<gene>
    <name evidence="1" type="ORF">G6011_03208</name>
</gene>
<keyword evidence="2" id="KW-1185">Reference proteome</keyword>
<dbReference type="PANTHER" id="PTHR28002:SF1">
    <property type="entry name" value="MIOREX COMPLEX COMPONENT 11"/>
    <property type="match status" value="1"/>
</dbReference>
<name>A0AAD4IEE9_9PLEO</name>
<dbReference type="EMBL" id="JAANER010000002">
    <property type="protein sequence ID" value="KAG9193173.1"/>
    <property type="molecule type" value="Genomic_DNA"/>
</dbReference>
<protein>
    <submittedName>
        <fullName evidence="1">Uncharacterized protein</fullName>
    </submittedName>
</protein>
<proteinExistence type="predicted"/>
<dbReference type="GO" id="GO:0005739">
    <property type="term" value="C:mitochondrion"/>
    <property type="evidence" value="ECO:0007669"/>
    <property type="project" value="TreeGrafter"/>
</dbReference>
<accession>A0AAD4IEE9</accession>
<dbReference type="PANTHER" id="PTHR28002">
    <property type="entry name" value="MIOREX COMPLEX COMPONENT 11"/>
    <property type="match status" value="1"/>
</dbReference>
<sequence length="308" mass="35170">MCFSDDDGYSYESKFEVRNGRRYYTEDYYPRFVIAISSTKTGPQFIIMEAYPKPRHQYIYNPRYGQRGLLTYAGQAANGAAPTGVVGGGYGYGGYGGGGVGMSIGYGVGAYQPAVYNARLLYPQSYATNYYPQNYYASNYSYPSYGGGYGYYNYNLYGLLYPLANFYYPYQRTYYNTVPSYGYTAHVYPPGPTTTTATYHVTNSQAQNYSTPAAQTVRETRPAYIHGHAQQGPTREDIQMENRRIATERGAYDPRKIRPADARDDDPFWCREVNGEWHLRSYYQIENECQPGRWMMDADVGFLIFHRA</sequence>
<dbReference type="AlphaFoldDB" id="A0AAD4IEE9"/>
<evidence type="ECO:0000313" key="2">
    <source>
        <dbReference type="Proteomes" id="UP001199106"/>
    </source>
</evidence>
<organism evidence="1 2">
    <name type="scientific">Alternaria panax</name>
    <dbReference type="NCBI Taxonomy" id="48097"/>
    <lineage>
        <taxon>Eukaryota</taxon>
        <taxon>Fungi</taxon>
        <taxon>Dikarya</taxon>
        <taxon>Ascomycota</taxon>
        <taxon>Pezizomycotina</taxon>
        <taxon>Dothideomycetes</taxon>
        <taxon>Pleosporomycetidae</taxon>
        <taxon>Pleosporales</taxon>
        <taxon>Pleosporineae</taxon>
        <taxon>Pleosporaceae</taxon>
        <taxon>Alternaria</taxon>
        <taxon>Alternaria sect. Panax</taxon>
    </lineage>
</organism>